<dbReference type="EC" id="6.3.2.6" evidence="2"/>
<evidence type="ECO:0000256" key="2">
    <source>
        <dbReference type="ARBA" id="ARBA00012217"/>
    </source>
</evidence>
<dbReference type="AlphaFoldDB" id="A0A2J7ZN04"/>
<reference evidence="10 11" key="1">
    <citation type="journal article" date="2017" name="Mol. Biol. Evol.">
        <title>The 4-celled Tetrabaena socialis nuclear genome reveals the essential components for genetic control of cell number at the origin of multicellularity in the volvocine lineage.</title>
        <authorList>
            <person name="Featherston J."/>
            <person name="Arakaki Y."/>
            <person name="Hanschen E.R."/>
            <person name="Ferris P.J."/>
            <person name="Michod R.E."/>
            <person name="Olson B.J.S.C."/>
            <person name="Nozaki H."/>
            <person name="Durand P.M."/>
        </authorList>
    </citation>
    <scope>NUCLEOTIDE SEQUENCE [LARGE SCALE GENOMIC DNA]</scope>
    <source>
        <strain evidence="10 11">NIES-571</strain>
    </source>
</reference>
<organism evidence="10 11">
    <name type="scientific">Tetrabaena socialis</name>
    <dbReference type="NCBI Taxonomy" id="47790"/>
    <lineage>
        <taxon>Eukaryota</taxon>
        <taxon>Viridiplantae</taxon>
        <taxon>Chlorophyta</taxon>
        <taxon>core chlorophytes</taxon>
        <taxon>Chlorophyceae</taxon>
        <taxon>CS clade</taxon>
        <taxon>Chlamydomonadales</taxon>
        <taxon>Tetrabaenaceae</taxon>
        <taxon>Tetrabaena</taxon>
    </lineage>
</organism>
<keyword evidence="5" id="KW-0658">Purine biosynthesis</keyword>
<dbReference type="SUPFAM" id="SSF56104">
    <property type="entry name" value="SAICAR synthase-like"/>
    <property type="match status" value="1"/>
</dbReference>
<evidence type="ECO:0000256" key="6">
    <source>
        <dbReference type="ARBA" id="ARBA00022840"/>
    </source>
</evidence>
<feature type="compositionally biased region" description="Pro residues" evidence="8">
    <location>
        <begin position="353"/>
        <end position="363"/>
    </location>
</feature>
<name>A0A2J7ZN04_9CHLO</name>
<feature type="domain" description="SAICAR synthetase/ADE2 N-terminal" evidence="9">
    <location>
        <begin position="378"/>
        <end position="469"/>
    </location>
</feature>
<proteinExistence type="predicted"/>
<evidence type="ECO:0000259" key="9">
    <source>
        <dbReference type="Pfam" id="PF01259"/>
    </source>
</evidence>
<evidence type="ECO:0000256" key="7">
    <source>
        <dbReference type="ARBA" id="ARBA00030409"/>
    </source>
</evidence>
<dbReference type="Pfam" id="PF01259">
    <property type="entry name" value="SAICAR_synt"/>
    <property type="match status" value="1"/>
</dbReference>
<gene>
    <name evidence="10" type="ORF">TSOC_012447</name>
</gene>
<dbReference type="GO" id="GO:0006189">
    <property type="term" value="P:'de novo' IMP biosynthetic process"/>
    <property type="evidence" value="ECO:0007669"/>
    <property type="project" value="UniProtKB-UniPathway"/>
</dbReference>
<dbReference type="UniPathway" id="UPA00074">
    <property type="reaction ID" value="UER00131"/>
</dbReference>
<evidence type="ECO:0000256" key="5">
    <source>
        <dbReference type="ARBA" id="ARBA00022755"/>
    </source>
</evidence>
<sequence length="521" mass="52050">MELLLVRLAAGAPPPLPPNSVGSSAEAKTARWGGVACGCGGDGASGTLGLPGVVRGEGAASEEVGASDAAAAAAASACSPLRRRESRDIVLTPSGGSGGGGSMTLGGRGRPALATTPLNGRTPTVAAPAPPDESRSCSAGCAARASSASAASTAAAAASDSTEGRCGKAASAASYVAVRLSRIGRPSALPLPAREPARTPPWLPLPAACCVWPRPDNTAAAVTASAPPGAASGAVMRRQAASVALTPGSCRATAGASADASERSSPAHPATRRCAAMLPAISAHSAARPPSYIAADAADAGSAAAARCTTAAATSAAPAASSACCMPGRGVVKRVSAASAATSRSAAAGSQPPACPGPAPGPFAAPAAHRTSSGTTPRAVSAAALQLFAFGQAEAAKRGLLLVDTKYEFGKDADGKIHIIDEVHTPDSSRYWLGHSYAARHAALLEPENIDKEFLRLWFRARCDPYKDAVLPEAPAELVCELSKRYVYLYEMITGQPFAVPDLDTPINDRIIANLRKAGLC</sequence>
<evidence type="ECO:0000313" key="10">
    <source>
        <dbReference type="EMBL" id="PNH01651.1"/>
    </source>
</evidence>
<evidence type="ECO:0000256" key="1">
    <source>
        <dbReference type="ARBA" id="ARBA00004672"/>
    </source>
</evidence>
<evidence type="ECO:0000256" key="3">
    <source>
        <dbReference type="ARBA" id="ARBA00022598"/>
    </source>
</evidence>
<dbReference type="EMBL" id="PGGS01000828">
    <property type="protein sequence ID" value="PNH01651.1"/>
    <property type="molecule type" value="Genomic_DNA"/>
</dbReference>
<dbReference type="PROSITE" id="PS01058">
    <property type="entry name" value="SAICAR_SYNTHETASE_2"/>
    <property type="match status" value="1"/>
</dbReference>
<feature type="compositionally biased region" description="Gly residues" evidence="8">
    <location>
        <begin position="95"/>
        <end position="109"/>
    </location>
</feature>
<dbReference type="InterPro" id="IPR028923">
    <property type="entry name" value="SAICAR_synt/ADE2_N"/>
</dbReference>
<dbReference type="Proteomes" id="UP000236333">
    <property type="component" value="Unassembled WGS sequence"/>
</dbReference>
<dbReference type="GO" id="GO:0004639">
    <property type="term" value="F:phosphoribosylaminoimidazolesuccinocarboxamide synthase activity"/>
    <property type="evidence" value="ECO:0007669"/>
    <property type="project" value="UniProtKB-EC"/>
</dbReference>
<dbReference type="PANTHER" id="PTHR43700:SF1">
    <property type="entry name" value="PHOSPHORIBOSYLAMINOIMIDAZOLE-SUCCINOCARBOXAMIDE SYNTHASE"/>
    <property type="match status" value="1"/>
</dbReference>
<dbReference type="PANTHER" id="PTHR43700">
    <property type="entry name" value="PHOSPHORIBOSYLAMINOIMIDAZOLE-SUCCINOCARBOXAMIDE SYNTHASE"/>
    <property type="match status" value="1"/>
</dbReference>
<comment type="pathway">
    <text evidence="1">Purine metabolism; IMP biosynthesis via de novo pathway; 5-amino-1-(5-phospho-D-ribosyl)imidazole-4-carboxamide from 5-amino-1-(5-phospho-D-ribosyl)imidazole-4-carboxylate: step 1/2.</text>
</comment>
<keyword evidence="4" id="KW-0547">Nucleotide-binding</keyword>
<dbReference type="GO" id="GO:0005524">
    <property type="term" value="F:ATP binding"/>
    <property type="evidence" value="ECO:0007669"/>
    <property type="project" value="UniProtKB-KW"/>
</dbReference>
<dbReference type="InterPro" id="IPR018236">
    <property type="entry name" value="SAICAR_synthetase_CS"/>
</dbReference>
<evidence type="ECO:0000313" key="11">
    <source>
        <dbReference type="Proteomes" id="UP000236333"/>
    </source>
</evidence>
<comment type="caution">
    <text evidence="10">The sequence shown here is derived from an EMBL/GenBank/DDBJ whole genome shotgun (WGS) entry which is preliminary data.</text>
</comment>
<keyword evidence="6" id="KW-0067">ATP-binding</keyword>
<dbReference type="Gene3D" id="3.30.470.20">
    <property type="entry name" value="ATP-grasp fold, B domain"/>
    <property type="match status" value="1"/>
</dbReference>
<evidence type="ECO:0000256" key="8">
    <source>
        <dbReference type="SAM" id="MobiDB-lite"/>
    </source>
</evidence>
<keyword evidence="11" id="KW-1185">Reference proteome</keyword>
<accession>A0A2J7ZN04</accession>
<feature type="region of interest" description="Disordered" evidence="8">
    <location>
        <begin position="343"/>
        <end position="375"/>
    </location>
</feature>
<keyword evidence="3" id="KW-0436">Ligase</keyword>
<dbReference type="OrthoDB" id="9991235at2759"/>
<feature type="compositionally biased region" description="Low complexity" evidence="8">
    <location>
        <begin position="343"/>
        <end position="352"/>
    </location>
</feature>
<protein>
    <recommendedName>
        <fullName evidence="2">phosphoribosylaminoimidazolesuccinocarboxamide synthase</fullName>
        <ecNumber evidence="2">6.3.2.6</ecNumber>
    </recommendedName>
    <alternativeName>
        <fullName evidence="7">SAICAR synthetase</fullName>
    </alternativeName>
</protein>
<evidence type="ECO:0000256" key="4">
    <source>
        <dbReference type="ARBA" id="ARBA00022741"/>
    </source>
</evidence>
<dbReference type="GO" id="GO:0009570">
    <property type="term" value="C:chloroplast stroma"/>
    <property type="evidence" value="ECO:0007669"/>
    <property type="project" value="TreeGrafter"/>
</dbReference>
<feature type="region of interest" description="Disordered" evidence="8">
    <location>
        <begin position="85"/>
        <end position="138"/>
    </location>
</feature>